<dbReference type="WBParaSite" id="HPBE_0002650701-mRNA-1">
    <property type="protein sequence ID" value="HPBE_0002650701-mRNA-1"/>
    <property type="gene ID" value="HPBE_0002650701"/>
</dbReference>
<evidence type="ECO:0000313" key="1">
    <source>
        <dbReference type="EMBL" id="VDP57942.1"/>
    </source>
</evidence>
<name>A0A183GUY7_HELPZ</name>
<dbReference type="InterPro" id="IPR012337">
    <property type="entry name" value="RNaseH-like_sf"/>
</dbReference>
<dbReference type="EMBL" id="UZAH01040126">
    <property type="protein sequence ID" value="VDP57942.1"/>
    <property type="molecule type" value="Genomic_DNA"/>
</dbReference>
<dbReference type="GO" id="GO:0003676">
    <property type="term" value="F:nucleic acid binding"/>
    <property type="evidence" value="ECO:0007669"/>
    <property type="project" value="InterPro"/>
</dbReference>
<accession>A0A3P8E1M0</accession>
<protein>
    <submittedName>
        <fullName evidence="3">Integrase catalytic domain-containing protein</fullName>
    </submittedName>
</protein>
<reference evidence="3" key="2">
    <citation type="submission" date="2019-09" db="UniProtKB">
        <authorList>
            <consortium name="WormBaseParasite"/>
        </authorList>
    </citation>
    <scope>IDENTIFICATION</scope>
</reference>
<dbReference type="SUPFAM" id="SSF53098">
    <property type="entry name" value="Ribonuclease H-like"/>
    <property type="match status" value="1"/>
</dbReference>
<evidence type="ECO:0000313" key="2">
    <source>
        <dbReference type="Proteomes" id="UP000050761"/>
    </source>
</evidence>
<dbReference type="InterPro" id="IPR036397">
    <property type="entry name" value="RNaseH_sf"/>
</dbReference>
<dbReference type="Gene3D" id="3.30.420.10">
    <property type="entry name" value="Ribonuclease H-like superfamily/Ribonuclease H"/>
    <property type="match status" value="1"/>
</dbReference>
<sequence>MGYNLRENYITERAIGTLTGMLRKQTTIPAEWDKILPMTVFAYNSAPHDATRESPFYILHAFDPNGPSKKIPRQELSWRHIEFDYYKFELLNCIEHAQRCAKEINEEYGEDMKEKYDRSNKVEARKLPKVGDRAYMELPRERVCRGSQNW</sequence>
<dbReference type="AlphaFoldDB" id="A0A183GUY7"/>
<accession>A0A183GUY7</accession>
<dbReference type="OrthoDB" id="5839379at2759"/>
<organism evidence="2 3">
    <name type="scientific">Heligmosomoides polygyrus</name>
    <name type="common">Parasitic roundworm</name>
    <dbReference type="NCBI Taxonomy" id="6339"/>
    <lineage>
        <taxon>Eukaryota</taxon>
        <taxon>Metazoa</taxon>
        <taxon>Ecdysozoa</taxon>
        <taxon>Nematoda</taxon>
        <taxon>Chromadorea</taxon>
        <taxon>Rhabditida</taxon>
        <taxon>Rhabditina</taxon>
        <taxon>Rhabditomorpha</taxon>
        <taxon>Strongyloidea</taxon>
        <taxon>Heligmosomidae</taxon>
        <taxon>Heligmosomoides</taxon>
    </lineage>
</organism>
<dbReference type="Proteomes" id="UP000050761">
    <property type="component" value="Unassembled WGS sequence"/>
</dbReference>
<reference evidence="1 2" key="1">
    <citation type="submission" date="2018-11" db="EMBL/GenBank/DDBJ databases">
        <authorList>
            <consortium name="Pathogen Informatics"/>
        </authorList>
    </citation>
    <scope>NUCLEOTIDE SEQUENCE [LARGE SCALE GENOMIC DNA]</scope>
</reference>
<proteinExistence type="predicted"/>
<gene>
    <name evidence="1" type="ORF">HPBE_LOCUS26506</name>
</gene>
<evidence type="ECO:0000313" key="3">
    <source>
        <dbReference type="WBParaSite" id="HPBE_0002650701-mRNA-1"/>
    </source>
</evidence>
<keyword evidence="2" id="KW-1185">Reference proteome</keyword>